<sequence>MASSKVSCMLVSLLLLVLVLSDMDKALGEPFQLRNRKLKVTDHHDQVTTDRRLAVTTKRVLFRKPNGLVGVMPKVPDLMANPKVLEFMKKNPTVSNPKLLEWVKKNPKMTSKILSEWVKENPKKTSEWMKKNPNVLEWVKKNPKKASEWVKKIQDLMGAIPPPPPSSECEKNDDECKRLVKEAKAKSPLPP</sequence>
<dbReference type="RefSeq" id="XP_018485974.1">
    <property type="nucleotide sequence ID" value="XM_018630472.2"/>
</dbReference>
<reference evidence="2" key="1">
    <citation type="journal article" date="2019" name="Database">
        <title>The radish genome database (RadishGD): an integrated information resource for radish genomics.</title>
        <authorList>
            <person name="Yu H.J."/>
            <person name="Baek S."/>
            <person name="Lee Y.J."/>
            <person name="Cho A."/>
            <person name="Mun J.H."/>
        </authorList>
    </citation>
    <scope>NUCLEOTIDE SEQUENCE [LARGE SCALE GENOMIC DNA]</scope>
    <source>
        <strain evidence="2">cv. WK10039</strain>
    </source>
</reference>
<name>A0A6J0NMU0_RAPSA</name>
<evidence type="ECO:0000313" key="3">
    <source>
        <dbReference type="RefSeq" id="XP_018485974.1"/>
    </source>
</evidence>
<keyword evidence="2" id="KW-1185">Reference proteome</keyword>
<reference evidence="3" key="2">
    <citation type="submission" date="2025-08" db="UniProtKB">
        <authorList>
            <consortium name="RefSeq"/>
        </authorList>
    </citation>
    <scope>IDENTIFICATION</scope>
    <source>
        <tissue evidence="3">Leaf</tissue>
    </source>
</reference>
<dbReference type="Proteomes" id="UP000504610">
    <property type="component" value="Chromosome 5"/>
</dbReference>
<evidence type="ECO:0000313" key="2">
    <source>
        <dbReference type="Proteomes" id="UP000504610"/>
    </source>
</evidence>
<feature type="signal peptide" evidence="1">
    <location>
        <begin position="1"/>
        <end position="28"/>
    </location>
</feature>
<gene>
    <name evidence="3" type="primary">LOC108856623</name>
</gene>
<dbReference type="KEGG" id="rsz:108856623"/>
<proteinExistence type="predicted"/>
<dbReference type="GeneID" id="108856623"/>
<keyword evidence="1" id="KW-0732">Signal</keyword>
<protein>
    <submittedName>
        <fullName evidence="3">Uncharacterized protein LOC108856623 isoform X1</fullName>
    </submittedName>
</protein>
<organism evidence="2 3">
    <name type="scientific">Raphanus sativus</name>
    <name type="common">Radish</name>
    <name type="synonym">Raphanus raphanistrum var. sativus</name>
    <dbReference type="NCBI Taxonomy" id="3726"/>
    <lineage>
        <taxon>Eukaryota</taxon>
        <taxon>Viridiplantae</taxon>
        <taxon>Streptophyta</taxon>
        <taxon>Embryophyta</taxon>
        <taxon>Tracheophyta</taxon>
        <taxon>Spermatophyta</taxon>
        <taxon>Magnoliopsida</taxon>
        <taxon>eudicotyledons</taxon>
        <taxon>Gunneridae</taxon>
        <taxon>Pentapetalae</taxon>
        <taxon>rosids</taxon>
        <taxon>malvids</taxon>
        <taxon>Brassicales</taxon>
        <taxon>Brassicaceae</taxon>
        <taxon>Brassiceae</taxon>
        <taxon>Raphanus</taxon>
    </lineage>
</organism>
<evidence type="ECO:0000256" key="1">
    <source>
        <dbReference type="SAM" id="SignalP"/>
    </source>
</evidence>
<feature type="chain" id="PRO_5026777924" evidence="1">
    <location>
        <begin position="29"/>
        <end position="191"/>
    </location>
</feature>
<dbReference type="AlphaFoldDB" id="A0A6J0NMU0"/>
<accession>A0A6J0NMU0</accession>